<dbReference type="PANTHER" id="PTHR43625">
    <property type="entry name" value="AFLATOXIN B1 ALDEHYDE REDUCTASE"/>
    <property type="match status" value="1"/>
</dbReference>
<dbReference type="Proteomes" id="UP001500503">
    <property type="component" value="Unassembled WGS sequence"/>
</dbReference>
<organism evidence="3 4">
    <name type="scientific">Actinoallomurus oryzae</name>
    <dbReference type="NCBI Taxonomy" id="502180"/>
    <lineage>
        <taxon>Bacteria</taxon>
        <taxon>Bacillati</taxon>
        <taxon>Actinomycetota</taxon>
        <taxon>Actinomycetes</taxon>
        <taxon>Streptosporangiales</taxon>
        <taxon>Thermomonosporaceae</taxon>
        <taxon>Actinoallomurus</taxon>
    </lineage>
</organism>
<proteinExistence type="predicted"/>
<accession>A0ABP8QGD2</accession>
<dbReference type="Pfam" id="PF00248">
    <property type="entry name" value="Aldo_ket_red"/>
    <property type="match status" value="1"/>
</dbReference>
<dbReference type="EMBL" id="BAABHF010000026">
    <property type="protein sequence ID" value="GAA4502105.1"/>
    <property type="molecule type" value="Genomic_DNA"/>
</dbReference>
<dbReference type="CDD" id="cd19088">
    <property type="entry name" value="AKR_AKR13B1"/>
    <property type="match status" value="1"/>
</dbReference>
<dbReference type="PRINTS" id="PR00069">
    <property type="entry name" value="ALDKETRDTASE"/>
</dbReference>
<dbReference type="InterPro" id="IPR020471">
    <property type="entry name" value="AKR"/>
</dbReference>
<dbReference type="PANTHER" id="PTHR43625:SF40">
    <property type="entry name" value="ALDO-KETO REDUCTASE YAKC [NADP(+)]"/>
    <property type="match status" value="1"/>
</dbReference>
<keyword evidence="1" id="KW-0560">Oxidoreductase</keyword>
<keyword evidence="4" id="KW-1185">Reference proteome</keyword>
<name>A0ABP8QGD2_9ACTN</name>
<dbReference type="InterPro" id="IPR023210">
    <property type="entry name" value="NADP_OxRdtase_dom"/>
</dbReference>
<evidence type="ECO:0000259" key="2">
    <source>
        <dbReference type="Pfam" id="PF00248"/>
    </source>
</evidence>
<dbReference type="SUPFAM" id="SSF51430">
    <property type="entry name" value="NAD(P)-linked oxidoreductase"/>
    <property type="match status" value="1"/>
</dbReference>
<dbReference type="Gene3D" id="3.20.20.100">
    <property type="entry name" value="NADP-dependent oxidoreductase domain"/>
    <property type="match status" value="1"/>
</dbReference>
<gene>
    <name evidence="3" type="ORF">GCM10023191_053180</name>
</gene>
<protein>
    <submittedName>
        <fullName evidence="3">Aldo/keto reductase</fullName>
    </submittedName>
</protein>
<comment type="caution">
    <text evidence="3">The sequence shown here is derived from an EMBL/GenBank/DDBJ whole genome shotgun (WGS) entry which is preliminary data.</text>
</comment>
<reference evidence="4" key="1">
    <citation type="journal article" date="2019" name="Int. J. Syst. Evol. Microbiol.">
        <title>The Global Catalogue of Microorganisms (GCM) 10K type strain sequencing project: providing services to taxonomists for standard genome sequencing and annotation.</title>
        <authorList>
            <consortium name="The Broad Institute Genomics Platform"/>
            <consortium name="The Broad Institute Genome Sequencing Center for Infectious Disease"/>
            <person name="Wu L."/>
            <person name="Ma J."/>
        </authorList>
    </citation>
    <scope>NUCLEOTIDE SEQUENCE [LARGE SCALE GENOMIC DNA]</scope>
    <source>
        <strain evidence="4">JCM 17933</strain>
    </source>
</reference>
<evidence type="ECO:0000256" key="1">
    <source>
        <dbReference type="ARBA" id="ARBA00023002"/>
    </source>
</evidence>
<dbReference type="InterPro" id="IPR050791">
    <property type="entry name" value="Aldo-Keto_reductase"/>
</dbReference>
<evidence type="ECO:0000313" key="4">
    <source>
        <dbReference type="Proteomes" id="UP001500503"/>
    </source>
</evidence>
<evidence type="ECO:0000313" key="3">
    <source>
        <dbReference type="EMBL" id="GAA4502105.1"/>
    </source>
</evidence>
<sequence length="297" mass="31117">MTGAPVTPASTPTVPLAGRDVARVGYGAMQLTHGGHVAPETAVALLRQAAGSGVNHIDTAWFYGAGSCNALIREALAPYPENLVVATKLGADNTADGGLVPAQRPEELRRQVEANLASLGVERLDVVYLRRLDFAPGIIAEGEQKVDLDDQLAELSALREAGKIRSIALSNVDAGQLRQALPVGIEAVQNVYNLLNRGTEPVLEACREHGVAWIPYFPLGSAFSGQRKVTEDATVLAVARELGATPSQVGLAWLLAHYARTLLIPGTASADHLTENLAAADVELGPDAMARLDASAG</sequence>
<dbReference type="InterPro" id="IPR036812">
    <property type="entry name" value="NAD(P)_OxRdtase_dom_sf"/>
</dbReference>
<feature type="domain" description="NADP-dependent oxidoreductase" evidence="2">
    <location>
        <begin position="24"/>
        <end position="294"/>
    </location>
</feature>